<proteinExistence type="predicted"/>
<organism evidence="1 2">
    <name type="scientific">Oryza rufipogon</name>
    <name type="common">Brownbeard rice</name>
    <name type="synonym">Asian wild rice</name>
    <dbReference type="NCBI Taxonomy" id="4529"/>
    <lineage>
        <taxon>Eukaryota</taxon>
        <taxon>Viridiplantae</taxon>
        <taxon>Streptophyta</taxon>
        <taxon>Embryophyta</taxon>
        <taxon>Tracheophyta</taxon>
        <taxon>Spermatophyta</taxon>
        <taxon>Magnoliopsida</taxon>
        <taxon>Liliopsida</taxon>
        <taxon>Poales</taxon>
        <taxon>Poaceae</taxon>
        <taxon>BOP clade</taxon>
        <taxon>Oryzoideae</taxon>
        <taxon>Oryzeae</taxon>
        <taxon>Oryzinae</taxon>
        <taxon>Oryza</taxon>
    </lineage>
</organism>
<accession>A0A0E0NI84</accession>
<name>A0A0E0NI84_ORYRU</name>
<dbReference type="EnsemblPlants" id="ORUFI02G26690.1">
    <property type="protein sequence ID" value="ORUFI02G26690.1"/>
    <property type="gene ID" value="ORUFI02G26690"/>
</dbReference>
<dbReference type="HOGENOM" id="CLU_1899627_0_0_1"/>
<sequence length="134" mass="14193">MSKPSAFSITPEGPDPPLFSPLILDLSPVSPVRTGKGLHGPSFEEFTLRQNRRKRREYEGWAPSTSIHNMPFYTIHSLVGVGPLESIGHGRGGLDGGVIGMSGVGARVVGWKGALDLGVDLGGGAEVHPKRLVD</sequence>
<evidence type="ECO:0000313" key="2">
    <source>
        <dbReference type="Proteomes" id="UP000008022"/>
    </source>
</evidence>
<keyword evidence="2" id="KW-1185">Reference proteome</keyword>
<dbReference type="AlphaFoldDB" id="A0A0E0NI84"/>
<dbReference type="Gramene" id="ORUFI02G26690.1">
    <property type="protein sequence ID" value="ORUFI02G26690.1"/>
    <property type="gene ID" value="ORUFI02G26690"/>
</dbReference>
<reference evidence="1" key="2">
    <citation type="submission" date="2015-06" db="UniProtKB">
        <authorList>
            <consortium name="EnsemblPlants"/>
        </authorList>
    </citation>
    <scope>IDENTIFICATION</scope>
</reference>
<dbReference type="Proteomes" id="UP000008022">
    <property type="component" value="Unassembled WGS sequence"/>
</dbReference>
<evidence type="ECO:0000313" key="1">
    <source>
        <dbReference type="EnsemblPlants" id="ORUFI02G26690.1"/>
    </source>
</evidence>
<reference evidence="2" key="1">
    <citation type="submission" date="2013-06" db="EMBL/GenBank/DDBJ databases">
        <authorList>
            <person name="Zhao Q."/>
        </authorList>
    </citation>
    <scope>NUCLEOTIDE SEQUENCE</scope>
    <source>
        <strain evidence="2">cv. W1943</strain>
    </source>
</reference>
<protein>
    <submittedName>
        <fullName evidence="1">Uncharacterized protein</fullName>
    </submittedName>
</protein>